<name>A0A0H4IXH5_9PROT</name>
<dbReference type="AlphaFoldDB" id="A0A0H4IXH5"/>
<dbReference type="SMART" id="SM00942">
    <property type="entry name" value="PriCT_1"/>
    <property type="match status" value="1"/>
</dbReference>
<evidence type="ECO:0000259" key="1">
    <source>
        <dbReference type="SMART" id="SM00942"/>
    </source>
</evidence>
<dbReference type="PATRIC" id="fig|1623450.3.peg.63"/>
<dbReference type="Proteomes" id="UP000066549">
    <property type="component" value="Chromosome"/>
</dbReference>
<dbReference type="InterPro" id="IPR027417">
    <property type="entry name" value="P-loop_NTPase"/>
</dbReference>
<accession>A0A0H4IXH5</accession>
<feature type="domain" description="Primase C-terminal 1" evidence="1">
    <location>
        <begin position="212"/>
        <end position="278"/>
    </location>
</feature>
<dbReference type="Gene3D" id="3.40.50.300">
    <property type="entry name" value="P-loop containing nucleotide triphosphate hydrolases"/>
    <property type="match status" value="1"/>
</dbReference>
<dbReference type="InterPro" id="IPR014820">
    <property type="entry name" value="PriCT_1"/>
</dbReference>
<keyword evidence="3" id="KW-1185">Reference proteome</keyword>
<gene>
    <name evidence="2" type="ORF">VI33_00305</name>
</gene>
<sequence>MKVFELPMVRVDDAKYTEGRTKVMTIKEYAEIGFAITEFKDSVAGVVFADISNGYRKNDNVMSVSALVFDIDKYYLDVFEQLKKDIRNTGIEAVINTTYSHDPTDKRYCYRIIIPFANPIEKIHLEYVGRKFMDLCPSLHMINNSGHLDKAFKNPCQFYYLPTCHPERKDYAVIEYLGGVPLKPDTPKNYEDEYVSSNDVYTGQDMPSQAILSTSDSILEGGRDNAITSIVGTLVNQGLSKEQVLAKALVLNDERCKPPLELSQVKKSVDSIWRTHYQDNPLPTPPKDNPFGFRTYKELMQMPPIEWLVSQHLTSKGVMFIYGSSQAGKTFASVDLALCLCFKSQWLGFDIKKNVPVRYCAFEDYRGVAMRVDGWAEYHGYTQEDLSNKFRLGGEGASLNITSEASVNQFIEALQLDGFKDGVIFLDTFNKICGGEEENANGKMGMAIIQSERISQATNSLVINIHHNGKDKGKGMRGGSALHAGADLIYSIEKHSDNHSLKFEKIKNAKDGHNVGYKLETVELDKQYYNDENANTAVVIPTYTSVKKDSYEVKIDGENNKQIYALLVKRLDAYNDHEDDYETVVKDVTTQWVEGTNKPRAREIVKRCISTLRTAEKYRGMVLDTGNRDGRTNRIWLIENDKYHIKY</sequence>
<dbReference type="EMBL" id="CP011002">
    <property type="protein sequence ID" value="AKO65254.1"/>
    <property type="molecule type" value="Genomic_DNA"/>
</dbReference>
<dbReference type="SUPFAM" id="SSF52540">
    <property type="entry name" value="P-loop containing nucleoside triphosphate hydrolases"/>
    <property type="match status" value="1"/>
</dbReference>
<reference evidence="2 3" key="1">
    <citation type="submission" date="2015-03" db="EMBL/GenBank/DDBJ databases">
        <title>Comparative analysis of the OM43 clade including a novel species from Red Sea uncovers genomic and metabolic diversity among marine methylotrophs.</title>
        <authorList>
            <person name="Jimenez-Infante F."/>
            <person name="Ngugi D.K."/>
            <person name="Vinu M."/>
            <person name="Alam I."/>
            <person name="Kamau A."/>
            <person name="Blom J."/>
            <person name="Bajic V.B."/>
            <person name="Stingl U."/>
        </authorList>
    </citation>
    <scope>NUCLEOTIDE SEQUENCE [LARGE SCALE GENOMIC DNA]</scope>
    <source>
        <strain evidence="2 3">MBRSH7</strain>
    </source>
</reference>
<dbReference type="Pfam" id="PF08708">
    <property type="entry name" value="PriCT_1"/>
    <property type="match status" value="1"/>
</dbReference>
<dbReference type="Pfam" id="PF13481">
    <property type="entry name" value="AAA_25"/>
    <property type="match status" value="1"/>
</dbReference>
<evidence type="ECO:0000313" key="2">
    <source>
        <dbReference type="EMBL" id="AKO65254.1"/>
    </source>
</evidence>
<organism evidence="2 3">
    <name type="scientific">Methylophilales bacterium MBRS-H7</name>
    <dbReference type="NCBI Taxonomy" id="1623450"/>
    <lineage>
        <taxon>Bacteria</taxon>
        <taxon>Pseudomonadati</taxon>
        <taxon>Pseudomonadota</taxon>
        <taxon>Betaproteobacteria</taxon>
        <taxon>Nitrosomonadales</taxon>
        <taxon>OM43 clade</taxon>
    </lineage>
</organism>
<proteinExistence type="predicted"/>
<protein>
    <recommendedName>
        <fullName evidence="1">Primase C-terminal 1 domain-containing protein</fullName>
    </recommendedName>
</protein>
<evidence type="ECO:0000313" key="3">
    <source>
        <dbReference type="Proteomes" id="UP000066549"/>
    </source>
</evidence>